<evidence type="ECO:0000313" key="2">
    <source>
        <dbReference type="Proteomes" id="UP000499080"/>
    </source>
</evidence>
<organism evidence="1 2">
    <name type="scientific">Araneus ventricosus</name>
    <name type="common">Orbweaver spider</name>
    <name type="synonym">Epeira ventricosa</name>
    <dbReference type="NCBI Taxonomy" id="182803"/>
    <lineage>
        <taxon>Eukaryota</taxon>
        <taxon>Metazoa</taxon>
        <taxon>Ecdysozoa</taxon>
        <taxon>Arthropoda</taxon>
        <taxon>Chelicerata</taxon>
        <taxon>Arachnida</taxon>
        <taxon>Araneae</taxon>
        <taxon>Araneomorphae</taxon>
        <taxon>Entelegynae</taxon>
        <taxon>Araneoidea</taxon>
        <taxon>Araneidae</taxon>
        <taxon>Araneus</taxon>
    </lineage>
</organism>
<evidence type="ECO:0000313" key="1">
    <source>
        <dbReference type="EMBL" id="GBO09532.1"/>
    </source>
</evidence>
<dbReference type="Proteomes" id="UP000499080">
    <property type="component" value="Unassembled WGS sequence"/>
</dbReference>
<accession>A0A4Y2UA74</accession>
<reference evidence="1 2" key="1">
    <citation type="journal article" date="2019" name="Sci. Rep.">
        <title>Orb-weaving spider Araneus ventricosus genome elucidates the spidroin gene catalogue.</title>
        <authorList>
            <person name="Kono N."/>
            <person name="Nakamura H."/>
            <person name="Ohtoshi R."/>
            <person name="Moran D.A.P."/>
            <person name="Shinohara A."/>
            <person name="Yoshida Y."/>
            <person name="Fujiwara M."/>
            <person name="Mori M."/>
            <person name="Tomita M."/>
            <person name="Arakawa K."/>
        </authorList>
    </citation>
    <scope>NUCLEOTIDE SEQUENCE [LARGE SCALE GENOMIC DNA]</scope>
</reference>
<sequence length="121" mass="13747">MSNRGLCGRVHPPNVRLFDDGLPVKISRSCTQSSSRRKILCLYKEPPASRQDRWFYFKTPPGQSNGSCSTISCESHFITMVSIQDFSDWRFIFKARAGLLPLNGVPWKEGDKIVIGVRRLT</sequence>
<comment type="caution">
    <text evidence="1">The sequence shown here is derived from an EMBL/GenBank/DDBJ whole genome shotgun (WGS) entry which is preliminary data.</text>
</comment>
<dbReference type="EMBL" id="BGPR01034929">
    <property type="protein sequence ID" value="GBO09532.1"/>
    <property type="molecule type" value="Genomic_DNA"/>
</dbReference>
<dbReference type="AlphaFoldDB" id="A0A4Y2UA74"/>
<protein>
    <submittedName>
        <fullName evidence="1">Uncharacterized protein</fullName>
    </submittedName>
</protein>
<gene>
    <name evidence="1" type="ORF">AVEN_100334_1</name>
</gene>
<proteinExistence type="predicted"/>
<name>A0A4Y2UA74_ARAVE</name>
<keyword evidence="2" id="KW-1185">Reference proteome</keyword>